<dbReference type="EMBL" id="CAMTCP010000271">
    <property type="protein sequence ID" value="CAI3676857.1"/>
    <property type="molecule type" value="Genomic_DNA"/>
</dbReference>
<dbReference type="InterPro" id="IPR052399">
    <property type="entry name" value="Phage_Baseplate_Assmbl_Protein"/>
</dbReference>
<dbReference type="InterPro" id="IPR058531">
    <property type="entry name" value="Baseplate_J_M"/>
</dbReference>
<proteinExistence type="predicted"/>
<evidence type="ECO:0000313" key="3">
    <source>
        <dbReference type="EMBL" id="CAG9705808.1"/>
    </source>
</evidence>
<feature type="domain" description="Baseplate protein J-like barrel" evidence="1">
    <location>
        <begin position="101"/>
        <end position="174"/>
    </location>
</feature>
<comment type="caution">
    <text evidence="3">The sequence shown here is derived from an EMBL/GenBank/DDBJ whole genome shotgun (WGS) entry which is preliminary data.</text>
</comment>
<accession>A0AA86MJD9</accession>
<reference evidence="3" key="1">
    <citation type="submission" date="2021-10" db="EMBL/GenBank/DDBJ databases">
        <authorList>
            <person name="Mesa V."/>
        </authorList>
    </citation>
    <scope>NUCLEOTIDE SEQUENCE</scope>
    <source>
        <strain evidence="3">CC3_PB</strain>
    </source>
</reference>
<name>A0AA86MJD9_9CLOT</name>
<dbReference type="Pfam" id="PF26078">
    <property type="entry name" value="Baseplate_J_M"/>
    <property type="match status" value="1"/>
</dbReference>
<evidence type="ECO:0000313" key="5">
    <source>
        <dbReference type="Proteomes" id="UP000789738"/>
    </source>
</evidence>
<dbReference type="AlphaFoldDB" id="A0AA86MJD9"/>
<organism evidence="3 5">
    <name type="scientific">Clostridium neonatale</name>
    <dbReference type="NCBI Taxonomy" id="137838"/>
    <lineage>
        <taxon>Bacteria</taxon>
        <taxon>Bacillati</taxon>
        <taxon>Bacillota</taxon>
        <taxon>Clostridia</taxon>
        <taxon>Eubacteriales</taxon>
        <taxon>Clostridiaceae</taxon>
        <taxon>Clostridium</taxon>
    </lineage>
</organism>
<evidence type="ECO:0000259" key="1">
    <source>
        <dbReference type="Pfam" id="PF04865"/>
    </source>
</evidence>
<protein>
    <submittedName>
        <fullName evidence="3">Baseplate J family protein</fullName>
    </submittedName>
</protein>
<evidence type="ECO:0000313" key="4">
    <source>
        <dbReference type="EMBL" id="CAI3676857.1"/>
    </source>
</evidence>
<feature type="domain" description="Baseplate J-like central" evidence="2">
    <location>
        <begin position="198"/>
        <end position="268"/>
    </location>
</feature>
<dbReference type="Proteomes" id="UP000789738">
    <property type="component" value="Unassembled WGS sequence"/>
</dbReference>
<gene>
    <name evidence="4" type="ORF">CNEO2_700031</name>
    <name evidence="3" type="ORF">CNEO_42071</name>
</gene>
<dbReference type="EMBL" id="CAKJVE010000004">
    <property type="protein sequence ID" value="CAG9705808.1"/>
    <property type="molecule type" value="Genomic_DNA"/>
</dbReference>
<sequence>MNEFVKINSDDIFKEALEIVENELGETLAEGDERKLFLRGLMPILVAIKNNINDSANQNLLEYARDENLDYIATNYHDTSRLPATEATCKGVVKLSSPQQEDILVKAGTKVTPDNITMFKIKENVVIKKGETEAEIILISVSTGEKYNGFAEGKINYIVDPIPYVSQIYNTEISKSGSDIEDDDSYRNRARLAMESKSTTGPEGAYEYWAYSADNSISGVKIISPEPGKVKILVVVDDGELPSEDIKNKVYNECSARDRRPLTDKVEVGVPTVKEYNIELTYYLDKNFPVEESQWRKSIEGKNLDYSDGAIREFIKWQQSEIGKAINSDELKYQVQNSATYEVNGRKISAVRRIIVTSPTDMEVKAEEIAKAKNISVTYGGME</sequence>
<dbReference type="PANTHER" id="PTHR37829">
    <property type="entry name" value="PHAGE-LIKE ELEMENT PBSX PROTEIN XKDT"/>
    <property type="match status" value="1"/>
</dbReference>
<reference evidence="4" key="2">
    <citation type="submission" date="2022-10" db="EMBL/GenBank/DDBJ databases">
        <authorList>
            <person name="Aires J."/>
            <person name="Mesa V."/>
        </authorList>
    </citation>
    <scope>NUCLEOTIDE SEQUENCE</scope>
    <source>
        <strain evidence="4">Clostridium neonatale JD116</strain>
    </source>
</reference>
<evidence type="ECO:0000259" key="2">
    <source>
        <dbReference type="Pfam" id="PF26078"/>
    </source>
</evidence>
<dbReference type="PANTHER" id="PTHR37829:SF3">
    <property type="entry name" value="PROTEIN JAYE-RELATED"/>
    <property type="match status" value="1"/>
</dbReference>
<dbReference type="Proteomes" id="UP001189143">
    <property type="component" value="Unassembled WGS sequence"/>
</dbReference>
<dbReference type="InterPro" id="IPR006949">
    <property type="entry name" value="Barrel_Baseplate_J-like"/>
</dbReference>
<dbReference type="RefSeq" id="WP_125150113.1">
    <property type="nucleotide sequence ID" value="NZ_CAKJVE010000004.1"/>
</dbReference>
<dbReference type="Pfam" id="PF04865">
    <property type="entry name" value="Baseplate_J"/>
    <property type="match status" value="1"/>
</dbReference>